<organism evidence="2 3">
    <name type="scientific">Pristionchus pacificus</name>
    <name type="common">Parasitic nematode worm</name>
    <dbReference type="NCBI Taxonomy" id="54126"/>
    <lineage>
        <taxon>Eukaryota</taxon>
        <taxon>Metazoa</taxon>
        <taxon>Ecdysozoa</taxon>
        <taxon>Nematoda</taxon>
        <taxon>Chromadorea</taxon>
        <taxon>Rhabditida</taxon>
        <taxon>Rhabditina</taxon>
        <taxon>Diplogasteromorpha</taxon>
        <taxon>Diplogasteroidea</taxon>
        <taxon>Neodiplogasteridae</taxon>
        <taxon>Pristionchus</taxon>
    </lineage>
</organism>
<reference evidence="3" key="1">
    <citation type="journal article" date="2008" name="Nat. Genet.">
        <title>The Pristionchus pacificus genome provides a unique perspective on nematode lifestyle and parasitism.</title>
        <authorList>
            <person name="Dieterich C."/>
            <person name="Clifton S.W."/>
            <person name="Schuster L.N."/>
            <person name="Chinwalla A."/>
            <person name="Delehaunty K."/>
            <person name="Dinkelacker I."/>
            <person name="Fulton L."/>
            <person name="Fulton R."/>
            <person name="Godfrey J."/>
            <person name="Minx P."/>
            <person name="Mitreva M."/>
            <person name="Roeseler W."/>
            <person name="Tian H."/>
            <person name="Witte H."/>
            <person name="Yang S.P."/>
            <person name="Wilson R.K."/>
            <person name="Sommer R.J."/>
        </authorList>
    </citation>
    <scope>NUCLEOTIDE SEQUENCE [LARGE SCALE GENOMIC DNA]</scope>
    <source>
        <strain evidence="3">PS312</strain>
    </source>
</reference>
<dbReference type="EnsemblMetazoa" id="PPA45056.1">
    <property type="protein sequence ID" value="PPA45056.1"/>
    <property type="gene ID" value="WBGene00283425"/>
</dbReference>
<sequence length="66" mass="7994">MYCMSFAPHFRMGTYTSQSSNLAKEEENKREQTRRRTRRKRLPRFWPNLIQETEPKRLGEMDGDAE</sequence>
<protein>
    <submittedName>
        <fullName evidence="2">Uncharacterized protein</fullName>
    </submittedName>
</protein>
<name>A0A2A6BDA0_PRIPA</name>
<gene>
    <name evidence="2" type="primary">WBGene00283425</name>
</gene>
<dbReference type="Proteomes" id="UP000005239">
    <property type="component" value="Unassembled WGS sequence"/>
</dbReference>
<feature type="region of interest" description="Disordered" evidence="1">
    <location>
        <begin position="13"/>
        <end position="66"/>
    </location>
</feature>
<evidence type="ECO:0000256" key="1">
    <source>
        <dbReference type="SAM" id="MobiDB-lite"/>
    </source>
</evidence>
<evidence type="ECO:0000313" key="3">
    <source>
        <dbReference type="Proteomes" id="UP000005239"/>
    </source>
</evidence>
<feature type="compositionally biased region" description="Basic residues" evidence="1">
    <location>
        <begin position="32"/>
        <end position="43"/>
    </location>
</feature>
<dbReference type="AlphaFoldDB" id="A0A2A6BDA0"/>
<accession>A0A8R1Z1S3</accession>
<keyword evidence="3" id="KW-1185">Reference proteome</keyword>
<reference evidence="2" key="2">
    <citation type="submission" date="2022-06" db="UniProtKB">
        <authorList>
            <consortium name="EnsemblMetazoa"/>
        </authorList>
    </citation>
    <scope>IDENTIFICATION</scope>
    <source>
        <strain evidence="2">PS312</strain>
    </source>
</reference>
<evidence type="ECO:0000313" key="2">
    <source>
        <dbReference type="EnsemblMetazoa" id="PPA45056.1"/>
    </source>
</evidence>
<proteinExistence type="predicted"/>
<accession>A0A2A6BDA0</accession>